<dbReference type="HOGENOM" id="CLU_172241_0_0_1"/>
<reference evidence="1 2" key="1">
    <citation type="submission" date="2014-04" db="EMBL/GenBank/DDBJ databases">
        <title>Evolutionary Origins and Diversification of the Mycorrhizal Mutualists.</title>
        <authorList>
            <consortium name="DOE Joint Genome Institute"/>
            <consortium name="Mycorrhizal Genomics Consortium"/>
            <person name="Kohler A."/>
            <person name="Kuo A."/>
            <person name="Nagy L.G."/>
            <person name="Floudas D."/>
            <person name="Copeland A."/>
            <person name="Barry K.W."/>
            <person name="Cichocki N."/>
            <person name="Veneault-Fourrey C."/>
            <person name="LaButti K."/>
            <person name="Lindquist E.A."/>
            <person name="Lipzen A."/>
            <person name="Lundell T."/>
            <person name="Morin E."/>
            <person name="Murat C."/>
            <person name="Riley R."/>
            <person name="Ohm R."/>
            <person name="Sun H."/>
            <person name="Tunlid A."/>
            <person name="Henrissat B."/>
            <person name="Grigoriev I.V."/>
            <person name="Hibbett D.S."/>
            <person name="Martin F."/>
        </authorList>
    </citation>
    <scope>NUCLEOTIDE SEQUENCE [LARGE SCALE GENOMIC DNA]</scope>
    <source>
        <strain evidence="1 2">Koide BX008</strain>
    </source>
</reference>
<dbReference type="OrthoDB" id="3269398at2759"/>
<evidence type="ECO:0000313" key="2">
    <source>
        <dbReference type="Proteomes" id="UP000054549"/>
    </source>
</evidence>
<feature type="non-terminal residue" evidence="1">
    <location>
        <position position="86"/>
    </location>
</feature>
<name>A0A0C2TVU7_AMAMK</name>
<dbReference type="InParanoid" id="A0A0C2TVU7"/>
<protein>
    <submittedName>
        <fullName evidence="1">Uncharacterized protein</fullName>
    </submittedName>
</protein>
<sequence length="86" mass="10136">EGMSWLSDVKVLLSIDQEGFRSINPSFRFVECITQPACDRQPRKQIVAQFVPVHRQTFHFHYAPFDGLPVLRRIYVNEDENHDYIS</sequence>
<proteinExistence type="predicted"/>
<evidence type="ECO:0000313" key="1">
    <source>
        <dbReference type="EMBL" id="KIL71484.1"/>
    </source>
</evidence>
<dbReference type="EMBL" id="KN818222">
    <property type="protein sequence ID" value="KIL71484.1"/>
    <property type="molecule type" value="Genomic_DNA"/>
</dbReference>
<organism evidence="1 2">
    <name type="scientific">Amanita muscaria (strain Koide BX008)</name>
    <dbReference type="NCBI Taxonomy" id="946122"/>
    <lineage>
        <taxon>Eukaryota</taxon>
        <taxon>Fungi</taxon>
        <taxon>Dikarya</taxon>
        <taxon>Basidiomycota</taxon>
        <taxon>Agaricomycotina</taxon>
        <taxon>Agaricomycetes</taxon>
        <taxon>Agaricomycetidae</taxon>
        <taxon>Agaricales</taxon>
        <taxon>Pluteineae</taxon>
        <taxon>Amanitaceae</taxon>
        <taxon>Amanita</taxon>
    </lineage>
</organism>
<gene>
    <name evidence="1" type="ORF">M378DRAFT_62795</name>
</gene>
<dbReference type="Proteomes" id="UP000054549">
    <property type="component" value="Unassembled WGS sequence"/>
</dbReference>
<keyword evidence="2" id="KW-1185">Reference proteome</keyword>
<feature type="non-terminal residue" evidence="1">
    <location>
        <position position="1"/>
    </location>
</feature>
<dbReference type="AlphaFoldDB" id="A0A0C2TVU7"/>
<accession>A0A0C2TVU7</accession>